<organism evidence="1 2">
    <name type="scientific">Eragrostis curvula</name>
    <name type="common">weeping love grass</name>
    <dbReference type="NCBI Taxonomy" id="38414"/>
    <lineage>
        <taxon>Eukaryota</taxon>
        <taxon>Viridiplantae</taxon>
        <taxon>Streptophyta</taxon>
        <taxon>Embryophyta</taxon>
        <taxon>Tracheophyta</taxon>
        <taxon>Spermatophyta</taxon>
        <taxon>Magnoliopsida</taxon>
        <taxon>Liliopsida</taxon>
        <taxon>Poales</taxon>
        <taxon>Poaceae</taxon>
        <taxon>PACMAD clade</taxon>
        <taxon>Chloridoideae</taxon>
        <taxon>Eragrostideae</taxon>
        <taxon>Eragrostidinae</taxon>
        <taxon>Eragrostis</taxon>
    </lineage>
</organism>
<dbReference type="AlphaFoldDB" id="A0A5J9V7M0"/>
<reference evidence="1 2" key="1">
    <citation type="journal article" date="2019" name="Sci. Rep.">
        <title>A high-quality genome of Eragrostis curvula grass provides insights into Poaceae evolution and supports new strategies to enhance forage quality.</title>
        <authorList>
            <person name="Carballo J."/>
            <person name="Santos B.A.C.M."/>
            <person name="Zappacosta D."/>
            <person name="Garbus I."/>
            <person name="Selva J.P."/>
            <person name="Gallo C.A."/>
            <person name="Diaz A."/>
            <person name="Albertini E."/>
            <person name="Caccamo M."/>
            <person name="Echenique V."/>
        </authorList>
    </citation>
    <scope>NUCLEOTIDE SEQUENCE [LARGE SCALE GENOMIC DNA]</scope>
    <source>
        <strain evidence="2">cv. Victoria</strain>
        <tissue evidence="1">Leaf</tissue>
    </source>
</reference>
<accession>A0A5J9V7M0</accession>
<evidence type="ECO:0000313" key="1">
    <source>
        <dbReference type="EMBL" id="TVU31935.1"/>
    </source>
</evidence>
<dbReference type="Proteomes" id="UP000324897">
    <property type="component" value="Chromosome 1"/>
</dbReference>
<evidence type="ECO:0000313" key="2">
    <source>
        <dbReference type="Proteomes" id="UP000324897"/>
    </source>
</evidence>
<keyword evidence="2" id="KW-1185">Reference proteome</keyword>
<dbReference type="EMBL" id="RWGY01000011">
    <property type="protein sequence ID" value="TVU31935.1"/>
    <property type="molecule type" value="Genomic_DNA"/>
</dbReference>
<gene>
    <name evidence="1" type="ORF">EJB05_23647</name>
</gene>
<sequence>MVGTGHASLKRCIHSGIAFDRAVRTKVDVVPHLELDAAVDLELLVPLFYPNIERTGWSQSGCAAVDYTPLI</sequence>
<name>A0A5J9V7M0_9POAL</name>
<dbReference type="Gramene" id="TVU31935">
    <property type="protein sequence ID" value="TVU31935"/>
    <property type="gene ID" value="EJB05_23647"/>
</dbReference>
<feature type="non-terminal residue" evidence="1">
    <location>
        <position position="1"/>
    </location>
</feature>
<proteinExistence type="predicted"/>
<protein>
    <submittedName>
        <fullName evidence="1">Uncharacterized protein</fullName>
    </submittedName>
</protein>
<comment type="caution">
    <text evidence="1">The sequence shown here is derived from an EMBL/GenBank/DDBJ whole genome shotgun (WGS) entry which is preliminary data.</text>
</comment>